<dbReference type="CDD" id="cd06503">
    <property type="entry name" value="ATP-synt_Fo_b"/>
    <property type="match status" value="1"/>
</dbReference>
<sequence>MVEAVSVKKHSQTSTQNNSQTNFKPMIALINSNGVYDVCGKNNLTLADMLHPYSHIFATIRDPSNSSTSSKLKIDIRDIKQSGSLLSLTVLPSVLDQAVTLAFDDKISAYESFVETLNYWQEPGEHEFLKTYMACIFAVSAHENNPLEELDNLITQQRQQQHSNVEVPDPLPCPGHCAPPKWFMNNILKFYILVQDVSLNTNVDGIYKQMITTYGTNNCHLLRINSSSVDTNLPDIWSNFINKRDTILELGLELARTKISEKSSLTDKDIDTEPTTPSTGISVTSSSANPRIADDYLTYLSVTTGAINTTPPVTTPNIHTEKKKIYRGMYLDSSDRERLGGLIEDFTINALIPFIERQLKVLNDGWINRKGFAKSLTLGMKKWFGPVTSTNIAPSKIVYSSECGELQSRRLADLCVLFGLYSYALPVYQSLKKDFEHDGSWLYYAGTLEMASICLATSITNVKDYPKHYMENALNHYTLSSHKPLIALRAGIESYEILTKLNCFEEAALQMVKLNSFNFGNDLYHAILSDLASEAFRQAKMYRKMCFQYVLTGYRYTKCNQKKMALDCYRKALPEIVNKSWSDANDHILHTLANDFSNMSTAIGYAAGLVRDGSDKSEKEQNIFLQNFVDILLKNNTVMPEFNFPTVKMNEIKVIYGNIPDNCDNSVYSDDKQNENWDDLEKAAFHTLFSNKKLFKKVHIWSDKKTENIIVKETPQNEKCRIVFILENKLTMSIKMTNIKLGFNKIKLNNNDIGTEGDLIENKLIPLLSLQPTSETSFELHFIPGSNISEVSISSIIFDLHSESSVITGSIPINVRGQKVVKNHEEATYKEDNRLTIKVSKNIRPSMKVNLFKNNENSTSISSYCNQIFQITTDIENLGPVEVDGICVATDKPNLISLSESVDNKWQICNSILYPSNENILVYNIHPNKILNTNESCQVKFSFKAPPIPVKGESISLIIYWKSTNGTTRYKRFQLNFTTLHLLKTKTRLIDPFVGLCAVDFKNSSDSKDAVLVKIEILRMRTIYKSSPILKINSNGKIVTLNGNAPSEISNGHILMSSVINDPKISIDNAQGYTLPFYLMYSDDNNSDKTTNYTNDLWLSQVLPDFPSFSNNLSKRTFLNPQQKEVYSFINPKTFESLNFIDTFGHFNIFVLWKASIFNVDGAFTTIFGESSLVNPFLQYNPSPTPIQEVFLPPQLSQYRIPNTSPKLLFIPSDADSLQLKQAITEDQFMNATEMKSIDLWTNPVLVEHPLEAIEQCEVASAVKANVYFNTNIIEHNFAIERICTVPVNIEISNFDRRCRYINAKIICTSSIPKINALYEKYYDHQFTNNPIVPHSHLTCNMSKVTKIVPPNNTLTFTLQLKSALPSVFDTSCLSISVSFKDSPNYVKLQLPSHHISIIDISLVNHIPETSSRYRDIMASQTHGIQQLLAAEKRAGEKINEARKRKAQRLKQAKTDAQAEIDQIKKEQEVKFKEFEREYLGSKESVEEQIKANTRTTLRNLESSVAEHKQQVIIRLLQLVCDIHPELHRNLLLKKEHGIVDN</sequence>
<dbReference type="PANTHER" id="PTHR12975">
    <property type="entry name" value="TRANSPORT PROTEIN TRAPP"/>
    <property type="match status" value="1"/>
</dbReference>
<comment type="similarity">
    <text evidence="1">Belongs to the V-ATPase G subunit family.</text>
</comment>
<feature type="domain" description="TPPC8 first Ig-like" evidence="7">
    <location>
        <begin position="670"/>
        <end position="856"/>
    </location>
</feature>
<dbReference type="NCBIfam" id="TIGR01147">
    <property type="entry name" value="V_ATP_synt_G"/>
    <property type="match status" value="1"/>
</dbReference>
<dbReference type="WBParaSite" id="TCONS_00003309.p1">
    <property type="protein sequence ID" value="TCONS_00003309.p1"/>
    <property type="gene ID" value="XLOC_003050"/>
</dbReference>
<dbReference type="Proteomes" id="UP000035681">
    <property type="component" value="Unplaced"/>
</dbReference>
<keyword evidence="5" id="KW-0175">Coiled coil</keyword>
<dbReference type="Pfam" id="PF12739">
    <property type="entry name" value="TRAPPC-Trs85"/>
    <property type="match status" value="1"/>
</dbReference>
<evidence type="ECO:0000256" key="4">
    <source>
        <dbReference type="ARBA" id="ARBA00023065"/>
    </source>
</evidence>
<evidence type="ECO:0000313" key="8">
    <source>
        <dbReference type="Proteomes" id="UP000035681"/>
    </source>
</evidence>
<dbReference type="GO" id="GO:0046961">
    <property type="term" value="F:proton-transporting ATPase activity, rotational mechanism"/>
    <property type="evidence" value="ECO:0007669"/>
    <property type="project" value="InterPro"/>
</dbReference>
<feature type="coiled-coil region" evidence="5">
    <location>
        <begin position="1425"/>
        <end position="1511"/>
    </location>
</feature>
<evidence type="ECO:0000256" key="6">
    <source>
        <dbReference type="SAM" id="MobiDB-lite"/>
    </source>
</evidence>
<dbReference type="STRING" id="6248.A0A0K0DSR6"/>
<proteinExistence type="inferred from homology"/>
<organism evidence="9">
    <name type="scientific">Strongyloides stercoralis</name>
    <name type="common">Threadworm</name>
    <dbReference type="NCBI Taxonomy" id="6248"/>
    <lineage>
        <taxon>Eukaryota</taxon>
        <taxon>Metazoa</taxon>
        <taxon>Ecdysozoa</taxon>
        <taxon>Nematoda</taxon>
        <taxon>Chromadorea</taxon>
        <taxon>Rhabditida</taxon>
        <taxon>Tylenchina</taxon>
        <taxon>Panagrolaimomorpha</taxon>
        <taxon>Strongyloidoidea</taxon>
        <taxon>Strongyloididae</taxon>
        <taxon>Strongyloides</taxon>
    </lineage>
</organism>
<evidence type="ECO:0000256" key="3">
    <source>
        <dbReference type="ARBA" id="ARBA00022781"/>
    </source>
</evidence>
<name>A0A0K0DSR6_STRER</name>
<reference evidence="9" key="1">
    <citation type="submission" date="2015-08" db="UniProtKB">
        <authorList>
            <consortium name="WormBaseParasite"/>
        </authorList>
    </citation>
    <scope>IDENTIFICATION</scope>
</reference>
<keyword evidence="3" id="KW-0375">Hydrogen ion transport</keyword>
<evidence type="ECO:0000313" key="10">
    <source>
        <dbReference type="WBParaSite" id="TCONS_00003309.p1"/>
    </source>
</evidence>
<dbReference type="PANTHER" id="PTHR12975:SF6">
    <property type="entry name" value="TRAFFICKING PROTEIN PARTICLE COMPLEX SUBUNIT 8"/>
    <property type="match status" value="1"/>
</dbReference>
<protein>
    <submittedName>
        <fullName evidence="9">Trafficking protein particle complex subunit 8</fullName>
    </submittedName>
    <submittedName>
        <fullName evidence="10">V-type proton ATPase subunit G</fullName>
    </submittedName>
</protein>
<dbReference type="GO" id="GO:1990072">
    <property type="term" value="C:TRAPPIII protein complex"/>
    <property type="evidence" value="ECO:0007669"/>
    <property type="project" value="TreeGrafter"/>
</dbReference>
<dbReference type="Gene3D" id="1.20.5.2950">
    <property type="match status" value="1"/>
</dbReference>
<evidence type="ECO:0000313" key="9">
    <source>
        <dbReference type="WBParaSite" id="SSTP_0000028000.1"/>
    </source>
</evidence>
<dbReference type="AlphaFoldDB" id="A0A0K0DSR6"/>
<evidence type="ECO:0000256" key="5">
    <source>
        <dbReference type="SAM" id="Coils"/>
    </source>
</evidence>
<keyword evidence="8" id="KW-1185">Reference proteome</keyword>
<evidence type="ECO:0000256" key="1">
    <source>
        <dbReference type="ARBA" id="ARBA00010066"/>
    </source>
</evidence>
<keyword evidence="4" id="KW-0406">Ion transport</keyword>
<feature type="region of interest" description="Disordered" evidence="6">
    <location>
        <begin position="264"/>
        <end position="287"/>
    </location>
</feature>
<dbReference type="WBParaSite" id="SSTP_0000028000.1">
    <property type="protein sequence ID" value="SSTP_0000028000.1"/>
    <property type="gene ID" value="SSTP_0000028000"/>
</dbReference>
<feature type="compositionally biased region" description="Polar residues" evidence="6">
    <location>
        <begin position="273"/>
        <end position="287"/>
    </location>
</feature>
<dbReference type="InterPro" id="IPR024420">
    <property type="entry name" value="TRAPP_III_complex_Trs85"/>
</dbReference>
<dbReference type="FunFam" id="1.20.5.2950:FF:000001">
    <property type="entry name" value="V-type proton ATPase subunit G"/>
    <property type="match status" value="1"/>
</dbReference>
<accession>A0A0K0DSR6</accession>
<dbReference type="InterPro" id="IPR005124">
    <property type="entry name" value="V-ATPase_G"/>
</dbReference>
<evidence type="ECO:0000256" key="2">
    <source>
        <dbReference type="ARBA" id="ARBA00022448"/>
    </source>
</evidence>
<dbReference type="Pfam" id="PF03179">
    <property type="entry name" value="V-ATPase_G"/>
    <property type="match status" value="1"/>
</dbReference>
<keyword evidence="2" id="KW-0813">Transport</keyword>
<dbReference type="InterPro" id="IPR058541">
    <property type="entry name" value="Ig_TPPC8_1st"/>
</dbReference>
<dbReference type="Pfam" id="PF24545">
    <property type="entry name" value="Ig_TPPC8_1st"/>
    <property type="match status" value="1"/>
</dbReference>
<dbReference type="GO" id="GO:0016471">
    <property type="term" value="C:vacuolar proton-transporting V-type ATPase complex"/>
    <property type="evidence" value="ECO:0007669"/>
    <property type="project" value="InterPro"/>
</dbReference>
<evidence type="ECO:0000259" key="7">
    <source>
        <dbReference type="Pfam" id="PF24545"/>
    </source>
</evidence>